<dbReference type="InterPro" id="IPR010982">
    <property type="entry name" value="Lambda_DNA-bd_dom_sf"/>
</dbReference>
<dbReference type="KEGG" id="psti:SOO65_06490"/>
<proteinExistence type="predicted"/>
<dbReference type="SUPFAM" id="SSF47413">
    <property type="entry name" value="lambda repressor-like DNA-binding domains"/>
    <property type="match status" value="1"/>
</dbReference>
<dbReference type="RefSeq" id="WP_321398545.1">
    <property type="nucleotide sequence ID" value="NZ_CP139487.1"/>
</dbReference>
<accession>A0AAX4HSW9</accession>
<dbReference type="GO" id="GO:0003677">
    <property type="term" value="F:DNA binding"/>
    <property type="evidence" value="ECO:0007669"/>
    <property type="project" value="InterPro"/>
</dbReference>
<keyword evidence="3" id="KW-1185">Reference proteome</keyword>
<dbReference type="PROSITE" id="PS50943">
    <property type="entry name" value="HTH_CROC1"/>
    <property type="match status" value="1"/>
</dbReference>
<organism evidence="2 3">
    <name type="scientific">Peredibacter starrii</name>
    <dbReference type="NCBI Taxonomy" id="28202"/>
    <lineage>
        <taxon>Bacteria</taxon>
        <taxon>Pseudomonadati</taxon>
        <taxon>Bdellovibrionota</taxon>
        <taxon>Bacteriovoracia</taxon>
        <taxon>Bacteriovoracales</taxon>
        <taxon>Bacteriovoracaceae</taxon>
        <taxon>Peredibacter</taxon>
    </lineage>
</organism>
<reference evidence="2 3" key="1">
    <citation type="submission" date="2023-11" db="EMBL/GenBank/DDBJ databases">
        <title>Peredibacter starrii A3.12.</title>
        <authorList>
            <person name="Mitchell R.J."/>
        </authorList>
    </citation>
    <scope>NUCLEOTIDE SEQUENCE [LARGE SCALE GENOMIC DNA]</scope>
    <source>
        <strain evidence="2 3">A3.12</strain>
    </source>
</reference>
<evidence type="ECO:0000259" key="1">
    <source>
        <dbReference type="PROSITE" id="PS50943"/>
    </source>
</evidence>
<dbReference type="InterPro" id="IPR001387">
    <property type="entry name" value="Cro/C1-type_HTH"/>
</dbReference>
<sequence length="114" mass="12863">MRCFKNIAQLIRTKRMNHPKGYSQSELSHLLGYKNGQFISNVERALCNIPLKMLRKVSEVLDIPAEELKAAILKDQEETLNNYLYNIKPAKKEKAEVQTTAHVATYGATGTDGI</sequence>
<dbReference type="Proteomes" id="UP001324634">
    <property type="component" value="Chromosome"/>
</dbReference>
<gene>
    <name evidence="2" type="ORF">SOO65_06490</name>
</gene>
<evidence type="ECO:0000313" key="2">
    <source>
        <dbReference type="EMBL" id="WPU66389.1"/>
    </source>
</evidence>
<dbReference type="EMBL" id="CP139487">
    <property type="protein sequence ID" value="WPU66389.1"/>
    <property type="molecule type" value="Genomic_DNA"/>
</dbReference>
<evidence type="ECO:0000313" key="3">
    <source>
        <dbReference type="Proteomes" id="UP001324634"/>
    </source>
</evidence>
<dbReference type="Pfam" id="PF01381">
    <property type="entry name" value="HTH_3"/>
    <property type="match status" value="1"/>
</dbReference>
<dbReference type="AlphaFoldDB" id="A0AAX4HSW9"/>
<dbReference type="SMART" id="SM00530">
    <property type="entry name" value="HTH_XRE"/>
    <property type="match status" value="1"/>
</dbReference>
<name>A0AAX4HSW9_9BACT</name>
<dbReference type="Gene3D" id="1.10.260.40">
    <property type="entry name" value="lambda repressor-like DNA-binding domains"/>
    <property type="match status" value="1"/>
</dbReference>
<feature type="domain" description="HTH cro/C1-type" evidence="1">
    <location>
        <begin position="11"/>
        <end position="68"/>
    </location>
</feature>
<protein>
    <submittedName>
        <fullName evidence="2">Helix-turn-helix transcriptional regulator</fullName>
    </submittedName>
</protein>